<proteinExistence type="predicted"/>
<dbReference type="InterPro" id="IPR000891">
    <property type="entry name" value="PYR_CT"/>
</dbReference>
<name>A0A291RRQ7_9NOCA</name>
<evidence type="ECO:0000259" key="2">
    <source>
        <dbReference type="PROSITE" id="PS50991"/>
    </source>
</evidence>
<dbReference type="Proteomes" id="UP000221961">
    <property type="component" value="Chromosome"/>
</dbReference>
<keyword evidence="1" id="KW-0464">Manganese</keyword>
<dbReference type="InterPro" id="IPR050073">
    <property type="entry name" value="2-IPM_HCS-like"/>
</dbReference>
<dbReference type="PROSITE" id="PS50991">
    <property type="entry name" value="PYR_CT"/>
    <property type="match status" value="1"/>
</dbReference>
<dbReference type="SUPFAM" id="SSF51569">
    <property type="entry name" value="Aldolase"/>
    <property type="match status" value="1"/>
</dbReference>
<accession>A0A291RRQ7</accession>
<dbReference type="GO" id="GO:0003852">
    <property type="term" value="F:2-isopropylmalate synthase activity"/>
    <property type="evidence" value="ECO:0007669"/>
    <property type="project" value="TreeGrafter"/>
</dbReference>
<dbReference type="PANTHER" id="PTHR10277">
    <property type="entry name" value="HOMOCITRATE SYNTHASE-RELATED"/>
    <property type="match status" value="1"/>
</dbReference>
<dbReference type="KEGG" id="ntp:CRH09_31415"/>
<protein>
    <submittedName>
        <fullName evidence="3">3-hydroxy-3-methylglutaryl-CoA lyase</fullName>
    </submittedName>
</protein>
<evidence type="ECO:0000313" key="3">
    <source>
        <dbReference type="EMBL" id="ATL70025.1"/>
    </source>
</evidence>
<dbReference type="RefSeq" id="WP_098697024.1">
    <property type="nucleotide sequence ID" value="NZ_CP023778.1"/>
</dbReference>
<dbReference type="EMBL" id="CP023778">
    <property type="protein sequence ID" value="ATL70025.1"/>
    <property type="molecule type" value="Genomic_DNA"/>
</dbReference>
<sequence length="311" mass="33650">MVVNIDVTLRDGGYRTGFNFPSGYPVLHARMSVQAGFDWVEIGYRNGSFNPTSSTGMTGASTDEYISEIAEAVTPEHVAIILHPKNVSRRDFEDSYAAGARLVRICLAEDRVDETFDLARYAKSIGFTVGVNVTRASRIHRDRLRRYADHAADAGADVLYIADSNGSMTPAMVARTVSEVRESHPGLALGFHAHNNLGFALTNAVEALDAGAGWMDSSLLGMGKGAGNLISEQWIAYLTANDLASASDLAGTLQLAHHLSNNVDASSPSLPQIDLMLALFDLSVEHKNQLDPHYTMRRNLEIAEAIADARS</sequence>
<reference evidence="3 4" key="1">
    <citation type="submission" date="2017-10" db="EMBL/GenBank/DDBJ databases">
        <title>Comparative genomics between pathogenic Norcardia.</title>
        <authorList>
            <person name="Zeng L."/>
        </authorList>
    </citation>
    <scope>NUCLEOTIDE SEQUENCE [LARGE SCALE GENOMIC DNA]</scope>
    <source>
        <strain evidence="3 4">NC_YFY_NT001</strain>
    </source>
</reference>
<evidence type="ECO:0000256" key="1">
    <source>
        <dbReference type="ARBA" id="ARBA00023211"/>
    </source>
</evidence>
<organism evidence="3 4">
    <name type="scientific">Nocardia terpenica</name>
    <dbReference type="NCBI Taxonomy" id="455432"/>
    <lineage>
        <taxon>Bacteria</taxon>
        <taxon>Bacillati</taxon>
        <taxon>Actinomycetota</taxon>
        <taxon>Actinomycetes</taxon>
        <taxon>Mycobacteriales</taxon>
        <taxon>Nocardiaceae</taxon>
        <taxon>Nocardia</taxon>
    </lineage>
</organism>
<dbReference type="GO" id="GO:0009098">
    <property type="term" value="P:L-leucine biosynthetic process"/>
    <property type="evidence" value="ECO:0007669"/>
    <property type="project" value="TreeGrafter"/>
</dbReference>
<dbReference type="GO" id="GO:0016829">
    <property type="term" value="F:lyase activity"/>
    <property type="evidence" value="ECO:0007669"/>
    <property type="project" value="UniProtKB-KW"/>
</dbReference>
<gene>
    <name evidence="3" type="ORF">CRH09_31415</name>
</gene>
<dbReference type="Gene3D" id="3.20.20.70">
    <property type="entry name" value="Aldolase class I"/>
    <property type="match status" value="1"/>
</dbReference>
<dbReference type="AlphaFoldDB" id="A0A291RRQ7"/>
<dbReference type="InterPro" id="IPR013785">
    <property type="entry name" value="Aldolase_TIM"/>
</dbReference>
<dbReference type="Pfam" id="PF00682">
    <property type="entry name" value="HMGL-like"/>
    <property type="match status" value="1"/>
</dbReference>
<dbReference type="PANTHER" id="PTHR10277:SF9">
    <property type="entry name" value="2-ISOPROPYLMALATE SYNTHASE 1, CHLOROPLASTIC-RELATED"/>
    <property type="match status" value="1"/>
</dbReference>
<feature type="domain" description="Pyruvate carboxyltransferase" evidence="2">
    <location>
        <begin position="2"/>
        <end position="253"/>
    </location>
</feature>
<keyword evidence="3" id="KW-0456">Lyase</keyword>
<dbReference type="GeneID" id="88361790"/>
<evidence type="ECO:0000313" key="4">
    <source>
        <dbReference type="Proteomes" id="UP000221961"/>
    </source>
</evidence>